<keyword evidence="5 8" id="KW-0560">Oxidoreductase</keyword>
<evidence type="ECO:0000259" key="7">
    <source>
        <dbReference type="Pfam" id="PF02771"/>
    </source>
</evidence>
<reference evidence="8 9" key="1">
    <citation type="submission" date="2024-06" db="EMBL/GenBank/DDBJ databases">
        <title>The Natural Products Discovery Center: Release of the First 8490 Sequenced Strains for Exploring Actinobacteria Biosynthetic Diversity.</title>
        <authorList>
            <person name="Kalkreuter E."/>
            <person name="Kautsar S.A."/>
            <person name="Yang D."/>
            <person name="Bader C.D."/>
            <person name="Teijaro C.N."/>
            <person name="Fluegel L."/>
            <person name="Davis C.M."/>
            <person name="Simpson J.R."/>
            <person name="Lauterbach L."/>
            <person name="Steele A.D."/>
            <person name="Gui C."/>
            <person name="Meng S."/>
            <person name="Li G."/>
            <person name="Viehrig K."/>
            <person name="Ye F."/>
            <person name="Su P."/>
            <person name="Kiefer A.F."/>
            <person name="Nichols A."/>
            <person name="Cepeda A.J."/>
            <person name="Yan W."/>
            <person name="Fan B."/>
            <person name="Jiang Y."/>
            <person name="Adhikari A."/>
            <person name="Zheng C.-J."/>
            <person name="Schuster L."/>
            <person name="Cowan T.M."/>
            <person name="Smanski M.J."/>
            <person name="Chevrette M.G."/>
            <person name="De Carvalho L.P.S."/>
            <person name="Shen B."/>
        </authorList>
    </citation>
    <scope>NUCLEOTIDE SEQUENCE [LARGE SCALE GENOMIC DNA]</scope>
    <source>
        <strain evidence="8 9">NPDC077434</strain>
    </source>
</reference>
<dbReference type="Gene3D" id="1.20.140.10">
    <property type="entry name" value="Butyryl-CoA Dehydrogenase, subunit A, domain 3"/>
    <property type="match status" value="1"/>
</dbReference>
<dbReference type="PANTHER" id="PTHR43884">
    <property type="entry name" value="ACYL-COA DEHYDROGENASE"/>
    <property type="match status" value="1"/>
</dbReference>
<evidence type="ECO:0000313" key="9">
    <source>
        <dbReference type="Proteomes" id="UP001553715"/>
    </source>
</evidence>
<accession>A0ABV3LD68</accession>
<evidence type="ECO:0000256" key="5">
    <source>
        <dbReference type="ARBA" id="ARBA00023002"/>
    </source>
</evidence>
<dbReference type="InterPro" id="IPR037069">
    <property type="entry name" value="AcylCoA_DH/ox_N_sf"/>
</dbReference>
<keyword evidence="4" id="KW-0274">FAD</keyword>
<feature type="domain" description="Acyl-CoA dehydrogenase/oxidase C-terminal" evidence="6">
    <location>
        <begin position="205"/>
        <end position="314"/>
    </location>
</feature>
<name>A0ABV3LD68_9MICO</name>
<dbReference type="RefSeq" id="WP_366232201.1">
    <property type="nucleotide sequence ID" value="NZ_JBFBMH010000002.1"/>
</dbReference>
<dbReference type="Pfam" id="PF00441">
    <property type="entry name" value="Acyl-CoA_dh_1"/>
    <property type="match status" value="1"/>
</dbReference>
<proteinExistence type="inferred from homology"/>
<keyword evidence="9" id="KW-1185">Reference proteome</keyword>
<dbReference type="EMBL" id="JBFBMH010000002">
    <property type="protein sequence ID" value="MEW1973846.1"/>
    <property type="molecule type" value="Genomic_DNA"/>
</dbReference>
<evidence type="ECO:0000259" key="6">
    <source>
        <dbReference type="Pfam" id="PF00441"/>
    </source>
</evidence>
<sequence>MSAADEDVSYERLAKDFFADVSSPQQVTAAENVDLDQKLWAQVQEMGMSLIGIPEDLGGAGGDLTSLIAVLRAQGASSAPAPVADTQLAIWALTRAGVEIPDDQRPLAVIVGDARDSWTLTSGALTGCFHGVSWARSASHAVILLGKIGDATQLALVPLDDTHIDHGRDLASQPRDTVILDNVAVTVTAWPGTHDELRTRYTLARGALMAGAMEEISNLTRAYVREREQFGRPIGKFQSVQEHIVRLEQMATMSLVAVDRATAAIARSGSGLEVALMKILLNENARLAVRSAHQAHGAIGMTQEYRLQLLTRRLNSWLGETGSSVELAELVGAAASAYGVSNLITSPHTALENS</sequence>
<protein>
    <submittedName>
        <fullName evidence="8">Acyl-CoA dehydrogenase family protein</fullName>
        <ecNumber evidence="8">1.-.-.-</ecNumber>
    </submittedName>
</protein>
<comment type="similarity">
    <text evidence="2">Belongs to the acyl-CoA dehydrogenase family.</text>
</comment>
<dbReference type="Gene3D" id="1.10.540.10">
    <property type="entry name" value="Acyl-CoA dehydrogenase/oxidase, N-terminal domain"/>
    <property type="match status" value="1"/>
</dbReference>
<evidence type="ECO:0000256" key="2">
    <source>
        <dbReference type="ARBA" id="ARBA00009347"/>
    </source>
</evidence>
<organism evidence="8 9">
    <name type="scientific">Microbacterium profundi</name>
    <dbReference type="NCBI Taxonomy" id="450380"/>
    <lineage>
        <taxon>Bacteria</taxon>
        <taxon>Bacillati</taxon>
        <taxon>Actinomycetota</taxon>
        <taxon>Actinomycetes</taxon>
        <taxon>Micrococcales</taxon>
        <taxon>Microbacteriaceae</taxon>
        <taxon>Microbacterium</taxon>
    </lineage>
</organism>
<gene>
    <name evidence="8" type="ORF">AB0301_02000</name>
</gene>
<dbReference type="SUPFAM" id="SSF56645">
    <property type="entry name" value="Acyl-CoA dehydrogenase NM domain-like"/>
    <property type="match status" value="1"/>
</dbReference>
<dbReference type="SUPFAM" id="SSF47203">
    <property type="entry name" value="Acyl-CoA dehydrogenase C-terminal domain-like"/>
    <property type="match status" value="1"/>
</dbReference>
<dbReference type="InterPro" id="IPR009100">
    <property type="entry name" value="AcylCoA_DH/oxidase_NM_dom_sf"/>
</dbReference>
<comment type="caution">
    <text evidence="8">The sequence shown here is derived from an EMBL/GenBank/DDBJ whole genome shotgun (WGS) entry which is preliminary data.</text>
</comment>
<dbReference type="Pfam" id="PF02771">
    <property type="entry name" value="Acyl-CoA_dh_N"/>
    <property type="match status" value="1"/>
</dbReference>
<dbReference type="EC" id="1.-.-.-" evidence="8"/>
<dbReference type="Proteomes" id="UP001553715">
    <property type="component" value="Unassembled WGS sequence"/>
</dbReference>
<feature type="domain" description="Acyl-CoA dehydrogenase/oxidase N-terminal" evidence="7">
    <location>
        <begin position="11"/>
        <end position="98"/>
    </location>
</feature>
<dbReference type="InterPro" id="IPR009075">
    <property type="entry name" value="AcylCo_DH/oxidase_C"/>
</dbReference>
<evidence type="ECO:0000256" key="1">
    <source>
        <dbReference type="ARBA" id="ARBA00001974"/>
    </source>
</evidence>
<dbReference type="GO" id="GO:0016491">
    <property type="term" value="F:oxidoreductase activity"/>
    <property type="evidence" value="ECO:0007669"/>
    <property type="project" value="UniProtKB-KW"/>
</dbReference>
<dbReference type="PANTHER" id="PTHR43884:SF20">
    <property type="entry name" value="ACYL-COA DEHYDROGENASE FADE28"/>
    <property type="match status" value="1"/>
</dbReference>
<keyword evidence="3" id="KW-0285">Flavoprotein</keyword>
<dbReference type="InterPro" id="IPR013786">
    <property type="entry name" value="AcylCoA_DH/ox_N"/>
</dbReference>
<comment type="cofactor">
    <cofactor evidence="1">
        <name>FAD</name>
        <dbReference type="ChEBI" id="CHEBI:57692"/>
    </cofactor>
</comment>
<evidence type="ECO:0000313" key="8">
    <source>
        <dbReference type="EMBL" id="MEW1973846.1"/>
    </source>
</evidence>
<evidence type="ECO:0000256" key="3">
    <source>
        <dbReference type="ARBA" id="ARBA00022630"/>
    </source>
</evidence>
<evidence type="ECO:0000256" key="4">
    <source>
        <dbReference type="ARBA" id="ARBA00022827"/>
    </source>
</evidence>
<dbReference type="InterPro" id="IPR036250">
    <property type="entry name" value="AcylCo_DH-like_C"/>
</dbReference>